<protein>
    <recommendedName>
        <fullName evidence="6">Signal transduction histidine kinase subgroup 3 dimerisation and phosphoacceptor domain-containing protein</fullName>
    </recommendedName>
</protein>
<evidence type="ECO:0000256" key="5">
    <source>
        <dbReference type="SAM" id="Phobius"/>
    </source>
</evidence>
<dbReference type="InterPro" id="IPR011712">
    <property type="entry name" value="Sig_transdc_His_kin_sub3_dim/P"/>
</dbReference>
<feature type="region of interest" description="Disordered" evidence="4">
    <location>
        <begin position="197"/>
        <end position="217"/>
    </location>
</feature>
<dbReference type="Gene3D" id="1.20.5.1930">
    <property type="match status" value="1"/>
</dbReference>
<keyword evidence="3" id="KW-0902">Two-component regulatory system</keyword>
<reference evidence="7" key="1">
    <citation type="journal article" date="2021" name="PeerJ">
        <title>Extensive microbial diversity within the chicken gut microbiome revealed by metagenomics and culture.</title>
        <authorList>
            <person name="Gilroy R."/>
            <person name="Ravi A."/>
            <person name="Getino M."/>
            <person name="Pursley I."/>
            <person name="Horton D.L."/>
            <person name="Alikhan N.F."/>
            <person name="Baker D."/>
            <person name="Gharbi K."/>
            <person name="Hall N."/>
            <person name="Watson M."/>
            <person name="Adriaenssens E.M."/>
            <person name="Foster-Nyarko E."/>
            <person name="Jarju S."/>
            <person name="Secka A."/>
            <person name="Antonio M."/>
            <person name="Oren A."/>
            <person name="Chaudhuri R.R."/>
            <person name="La Ragione R."/>
            <person name="Hildebrand F."/>
            <person name="Pallen M.J."/>
        </authorList>
    </citation>
    <scope>NUCLEOTIDE SEQUENCE</scope>
    <source>
        <strain evidence="7">CHK32-1732</strain>
    </source>
</reference>
<evidence type="ECO:0000256" key="4">
    <source>
        <dbReference type="SAM" id="MobiDB-lite"/>
    </source>
</evidence>
<feature type="transmembrane region" description="Helical" evidence="5">
    <location>
        <begin position="42"/>
        <end position="70"/>
    </location>
</feature>
<dbReference type="Proteomes" id="UP000824190">
    <property type="component" value="Unassembled WGS sequence"/>
</dbReference>
<feature type="compositionally biased region" description="Polar residues" evidence="4">
    <location>
        <begin position="202"/>
        <end position="216"/>
    </location>
</feature>
<gene>
    <name evidence="7" type="ORF">H9870_11440</name>
</gene>
<keyword evidence="1" id="KW-0808">Transferase</keyword>
<dbReference type="GO" id="GO:0016020">
    <property type="term" value="C:membrane"/>
    <property type="evidence" value="ECO:0007669"/>
    <property type="project" value="InterPro"/>
</dbReference>
<evidence type="ECO:0000259" key="6">
    <source>
        <dbReference type="Pfam" id="PF07730"/>
    </source>
</evidence>
<dbReference type="GO" id="GO:0046983">
    <property type="term" value="F:protein dimerization activity"/>
    <property type="evidence" value="ECO:0007669"/>
    <property type="project" value="InterPro"/>
</dbReference>
<feature type="domain" description="Signal transduction histidine kinase subgroup 3 dimerisation and phosphoacceptor" evidence="6">
    <location>
        <begin position="170"/>
        <end position="234"/>
    </location>
</feature>
<dbReference type="Gene3D" id="3.30.565.10">
    <property type="entry name" value="Histidine kinase-like ATPase, C-terminal domain"/>
    <property type="match status" value="1"/>
</dbReference>
<feature type="transmembrane region" description="Helical" evidence="5">
    <location>
        <begin position="82"/>
        <end position="112"/>
    </location>
</feature>
<proteinExistence type="predicted"/>
<keyword evidence="5" id="KW-0812">Transmembrane</keyword>
<comment type="caution">
    <text evidence="7">The sequence shown here is derived from an EMBL/GenBank/DDBJ whole genome shotgun (WGS) entry which is preliminary data.</text>
</comment>
<feature type="transmembrane region" description="Helical" evidence="5">
    <location>
        <begin position="12"/>
        <end position="30"/>
    </location>
</feature>
<name>A0A9D1RRJ8_9CORY</name>
<organism evidence="7 8">
    <name type="scientific">Candidatus Corynebacterium avicola</name>
    <dbReference type="NCBI Taxonomy" id="2838527"/>
    <lineage>
        <taxon>Bacteria</taxon>
        <taxon>Bacillati</taxon>
        <taxon>Actinomycetota</taxon>
        <taxon>Actinomycetes</taxon>
        <taxon>Mycobacteriales</taxon>
        <taxon>Corynebacteriaceae</taxon>
        <taxon>Corynebacterium</taxon>
    </lineage>
</organism>
<dbReference type="InterPro" id="IPR036890">
    <property type="entry name" value="HATPase_C_sf"/>
</dbReference>
<keyword evidence="2" id="KW-0418">Kinase</keyword>
<dbReference type="EMBL" id="DXGC01000095">
    <property type="protein sequence ID" value="HIW92260.1"/>
    <property type="molecule type" value="Genomic_DNA"/>
</dbReference>
<dbReference type="AlphaFoldDB" id="A0A9D1RRJ8"/>
<accession>A0A9D1RRJ8</accession>
<dbReference type="PANTHER" id="PTHR24421:SF58">
    <property type="entry name" value="SIGNAL TRANSDUCTION HISTIDINE-PROTEIN KINASE_PHOSPHATASE UHPB"/>
    <property type="match status" value="1"/>
</dbReference>
<dbReference type="SUPFAM" id="SSF55874">
    <property type="entry name" value="ATPase domain of HSP90 chaperone/DNA topoisomerase II/histidine kinase"/>
    <property type="match status" value="1"/>
</dbReference>
<dbReference type="GO" id="GO:0000155">
    <property type="term" value="F:phosphorelay sensor kinase activity"/>
    <property type="evidence" value="ECO:0007669"/>
    <property type="project" value="InterPro"/>
</dbReference>
<feature type="transmembrane region" description="Helical" evidence="5">
    <location>
        <begin position="124"/>
        <end position="144"/>
    </location>
</feature>
<evidence type="ECO:0000256" key="1">
    <source>
        <dbReference type="ARBA" id="ARBA00022679"/>
    </source>
</evidence>
<reference evidence="7" key="2">
    <citation type="submission" date="2021-04" db="EMBL/GenBank/DDBJ databases">
        <authorList>
            <person name="Gilroy R."/>
        </authorList>
    </citation>
    <scope>NUCLEOTIDE SEQUENCE</scope>
    <source>
        <strain evidence="7">CHK32-1732</strain>
    </source>
</reference>
<dbReference type="InterPro" id="IPR050482">
    <property type="entry name" value="Sensor_HK_TwoCompSys"/>
</dbReference>
<evidence type="ECO:0000313" key="7">
    <source>
        <dbReference type="EMBL" id="HIW92260.1"/>
    </source>
</evidence>
<dbReference type="PANTHER" id="PTHR24421">
    <property type="entry name" value="NITRATE/NITRITE SENSOR PROTEIN NARX-RELATED"/>
    <property type="match status" value="1"/>
</dbReference>
<sequence>MLATLGRLLRLIPLGSVETILASAMAWAQLWMLEEPIGPLHILVVVLIVGDVALAARLPIVASVLSLFLLASIPVFGGLAPLFIVFYAALIVEIVVAQGMFTVGLFVIIAQWAMSTVDPVNQVFYIDLFSLVMVGLILVAAYSIGWNRYNLLQRQQYLRESLARQEREQRLELARELHDSVATSLTSVVMRSQALSLAEEGSGNTETQSQLEGISDTSRDALDQLRTMLRLLNEEPASTSFRRRGDSQPLKKSFSTVSKEMRAHGLKVSTNLDLPWNVNRAANRPSMPEVPSTAFPWFDRDTVGKVLTEMASNAAKHARPHSTVVVDCYVDGTCLVLIMTNDIDEHSPSEGDATLSSGLGLGSMQARASKAGGVLKSGTMRRDATFDEAGLFGDDNSHRRRKLQVGEKSSVLVWRTLLRIPIVVTEP</sequence>
<keyword evidence="5" id="KW-0472">Membrane</keyword>
<dbReference type="Pfam" id="PF07730">
    <property type="entry name" value="HisKA_3"/>
    <property type="match status" value="1"/>
</dbReference>
<keyword evidence="5" id="KW-1133">Transmembrane helix</keyword>
<evidence type="ECO:0000256" key="3">
    <source>
        <dbReference type="ARBA" id="ARBA00023012"/>
    </source>
</evidence>
<evidence type="ECO:0000256" key="2">
    <source>
        <dbReference type="ARBA" id="ARBA00022777"/>
    </source>
</evidence>
<evidence type="ECO:0000313" key="8">
    <source>
        <dbReference type="Proteomes" id="UP000824190"/>
    </source>
</evidence>